<reference evidence="2" key="1">
    <citation type="submission" date="2014-09" db="EMBL/GenBank/DDBJ databases">
        <authorList>
            <person name="Magalhaes I.L.F."/>
            <person name="Oliveira U."/>
            <person name="Santos F.R."/>
            <person name="Vidigal T.H.D.A."/>
            <person name="Brescovit A.D."/>
            <person name="Santos A.J."/>
        </authorList>
    </citation>
    <scope>NUCLEOTIDE SEQUENCE</scope>
    <source>
        <tissue evidence="2">Shoot tissue taken approximately 20 cm above the soil surface</tissue>
    </source>
</reference>
<organism evidence="2">
    <name type="scientific">Arundo donax</name>
    <name type="common">Giant reed</name>
    <name type="synonym">Donax arundinaceus</name>
    <dbReference type="NCBI Taxonomy" id="35708"/>
    <lineage>
        <taxon>Eukaryota</taxon>
        <taxon>Viridiplantae</taxon>
        <taxon>Streptophyta</taxon>
        <taxon>Embryophyta</taxon>
        <taxon>Tracheophyta</taxon>
        <taxon>Spermatophyta</taxon>
        <taxon>Magnoliopsida</taxon>
        <taxon>Liliopsida</taxon>
        <taxon>Poales</taxon>
        <taxon>Poaceae</taxon>
        <taxon>PACMAD clade</taxon>
        <taxon>Arundinoideae</taxon>
        <taxon>Arundineae</taxon>
        <taxon>Arundo</taxon>
    </lineage>
</organism>
<keyword evidence="1" id="KW-0732">Signal</keyword>
<evidence type="ECO:0000256" key="1">
    <source>
        <dbReference type="SAM" id="SignalP"/>
    </source>
</evidence>
<proteinExistence type="predicted"/>
<accession>A0A0A9C613</accession>
<evidence type="ECO:0000313" key="2">
    <source>
        <dbReference type="EMBL" id="JAD71001.1"/>
    </source>
</evidence>
<sequence>MHRSMRTLYSLSSFLVLAAMQSRLSKLLPSFDPSVIRLHSQLTSVIHLCPTK</sequence>
<protein>
    <submittedName>
        <fullName evidence="2">Uncharacterized protein</fullName>
    </submittedName>
</protein>
<dbReference type="EMBL" id="GBRH01226894">
    <property type="protein sequence ID" value="JAD71001.1"/>
    <property type="molecule type" value="Transcribed_RNA"/>
</dbReference>
<reference evidence="2" key="2">
    <citation type="journal article" date="2015" name="Data Brief">
        <title>Shoot transcriptome of the giant reed, Arundo donax.</title>
        <authorList>
            <person name="Barrero R.A."/>
            <person name="Guerrero F.D."/>
            <person name="Moolhuijzen P."/>
            <person name="Goolsby J.A."/>
            <person name="Tidwell J."/>
            <person name="Bellgard S.E."/>
            <person name="Bellgard M.I."/>
        </authorList>
    </citation>
    <scope>NUCLEOTIDE SEQUENCE</scope>
    <source>
        <tissue evidence="2">Shoot tissue taken approximately 20 cm above the soil surface</tissue>
    </source>
</reference>
<feature type="signal peptide" evidence="1">
    <location>
        <begin position="1"/>
        <end position="20"/>
    </location>
</feature>
<name>A0A0A9C613_ARUDO</name>
<dbReference type="AlphaFoldDB" id="A0A0A9C613"/>
<feature type="chain" id="PRO_5002045977" evidence="1">
    <location>
        <begin position="21"/>
        <end position="52"/>
    </location>
</feature>